<proteinExistence type="predicted"/>
<keyword evidence="1" id="KW-0472">Membrane</keyword>
<dbReference type="EMBL" id="PSRQ01000016">
    <property type="protein sequence ID" value="PWU23999.1"/>
    <property type="molecule type" value="Genomic_DNA"/>
</dbReference>
<dbReference type="AlphaFoldDB" id="A0A317JR74"/>
<reference evidence="2 3" key="1">
    <citation type="submission" date="2018-02" db="EMBL/GenBank/DDBJ databases">
        <title>Genomic Reconstructions from Amazon Rainforest and Pasture Soil Reveal Novel Insights into the Physiology of Candidate Phyla in Tropical Sites.</title>
        <authorList>
            <person name="Kroeger M.E."/>
            <person name="Delmont T."/>
            <person name="Eren A.M."/>
            <person name="Guo J."/>
            <person name="Meyer K.M."/>
            <person name="Khan K."/>
            <person name="Rodrigues J.L.M."/>
            <person name="Bohannan B.J.M."/>
            <person name="Tringe S."/>
            <person name="Borges C.D."/>
            <person name="Tiedje J."/>
            <person name="Tsai S.M."/>
            <person name="Nusslein K."/>
        </authorList>
    </citation>
    <scope>NUCLEOTIDE SEQUENCE [LARGE SCALE GENOMIC DNA]</scope>
    <source>
        <strain evidence="2">Amazon FNV 2010 28 9</strain>
    </source>
</reference>
<evidence type="ECO:0000313" key="3">
    <source>
        <dbReference type="Proteomes" id="UP000246104"/>
    </source>
</evidence>
<accession>A0A317JR74</accession>
<protein>
    <submittedName>
        <fullName evidence="2">Uncharacterized protein</fullName>
    </submittedName>
</protein>
<feature type="transmembrane region" description="Helical" evidence="1">
    <location>
        <begin position="361"/>
        <end position="381"/>
    </location>
</feature>
<dbReference type="Proteomes" id="UP000246104">
    <property type="component" value="Unassembled WGS sequence"/>
</dbReference>
<feature type="transmembrane region" description="Helical" evidence="1">
    <location>
        <begin position="7"/>
        <end position="27"/>
    </location>
</feature>
<evidence type="ECO:0000256" key="1">
    <source>
        <dbReference type="SAM" id="Phobius"/>
    </source>
</evidence>
<evidence type="ECO:0000313" key="2">
    <source>
        <dbReference type="EMBL" id="PWU23999.1"/>
    </source>
</evidence>
<comment type="caution">
    <text evidence="2">The sequence shown here is derived from an EMBL/GenBank/DDBJ whole genome shotgun (WGS) entry which is preliminary data.</text>
</comment>
<gene>
    <name evidence="2" type="ORF">C5B42_01090</name>
</gene>
<keyword evidence="1" id="KW-0812">Transmembrane</keyword>
<name>A0A317JR74_9BACT</name>
<keyword evidence="1" id="KW-1133">Transmembrane helix</keyword>
<organism evidence="2 3">
    <name type="scientific">Candidatus Cerribacteria bacterium 'Amazon FNV 2010 28 9'</name>
    <dbReference type="NCBI Taxonomy" id="2081795"/>
    <lineage>
        <taxon>Bacteria</taxon>
        <taxon>Candidatus Cerribacteria</taxon>
    </lineage>
</organism>
<sequence>MDKKKILLIALAIVVIIVAIGGVVFFVTQQNTPPPSSTTGVVPATPSPASLTLTVQPSSPTIAASSSASLDVFLNTGGVAIDGFQFIATLNGSSSPTVTDTDPATTGIQIEPSTGVALTPVTNSVVNQNGDQVIRYAMITQDASQSFSNTAPTKVATIHFTTATNGTAQISFDTQNTRANRTGSTQETLIAGATQSFTITSAIATSPIASSSGTLATAPSPSPALIAKAASSSVNTKPNPTPTLAPSCNAACLSSSDCSSGLSCINNACVNVACPGSASCTCTATPTPKATATPKPTTTPTPLALAQTTRNGQFSDTSINTIASSSASDIAAGAVTTQPKVASIAALPASLPVTGGIEDTFMLLLSGVACVTVAGVLMLWMF</sequence>